<dbReference type="EMBL" id="CADCWK010000295">
    <property type="protein sequence ID" value="CAA9571175.1"/>
    <property type="molecule type" value="Genomic_DNA"/>
</dbReference>
<evidence type="ECO:0000313" key="2">
    <source>
        <dbReference type="EMBL" id="CAA9571175.1"/>
    </source>
</evidence>
<evidence type="ECO:0000256" key="1">
    <source>
        <dbReference type="SAM" id="MobiDB-lite"/>
    </source>
</evidence>
<accession>A0A6J4VBU9</accession>
<feature type="non-terminal residue" evidence="2">
    <location>
        <position position="64"/>
    </location>
</feature>
<organism evidence="2">
    <name type="scientific">uncultured Thermomicrobiales bacterium</name>
    <dbReference type="NCBI Taxonomy" id="1645740"/>
    <lineage>
        <taxon>Bacteria</taxon>
        <taxon>Pseudomonadati</taxon>
        <taxon>Thermomicrobiota</taxon>
        <taxon>Thermomicrobia</taxon>
        <taxon>Thermomicrobiales</taxon>
        <taxon>environmental samples</taxon>
    </lineage>
</organism>
<protein>
    <submittedName>
        <fullName evidence="2">Uncharacterized protein</fullName>
    </submittedName>
</protein>
<gene>
    <name evidence="2" type="ORF">AVDCRST_MAG33-2558</name>
</gene>
<feature type="region of interest" description="Disordered" evidence="1">
    <location>
        <begin position="1"/>
        <end position="64"/>
    </location>
</feature>
<name>A0A6J4VBU9_9BACT</name>
<proteinExistence type="predicted"/>
<sequence length="64" mass="6574">GANDESPNRDPGAAGDDRHARGAPGPDGGAHRRGTTSGDRLGRVPAVRHRSGDVVDQPRPGGQR</sequence>
<dbReference type="AlphaFoldDB" id="A0A6J4VBU9"/>
<reference evidence="2" key="1">
    <citation type="submission" date="2020-02" db="EMBL/GenBank/DDBJ databases">
        <authorList>
            <person name="Meier V. D."/>
        </authorList>
    </citation>
    <scope>NUCLEOTIDE SEQUENCE</scope>
    <source>
        <strain evidence="2">AVDCRST_MAG33</strain>
    </source>
</reference>
<feature type="non-terminal residue" evidence="2">
    <location>
        <position position="1"/>
    </location>
</feature>